<evidence type="ECO:0000313" key="5">
    <source>
        <dbReference type="EMBL" id="SLM93699.1"/>
    </source>
</evidence>
<evidence type="ECO:0000256" key="1">
    <source>
        <dbReference type="ARBA" id="ARBA00022676"/>
    </source>
</evidence>
<dbReference type="GO" id="GO:0008107">
    <property type="term" value="F:galactoside 2-alpha-L-fucosyltransferase activity"/>
    <property type="evidence" value="ECO:0007669"/>
    <property type="project" value="InterPro"/>
</dbReference>
<dbReference type="Proteomes" id="UP000195981">
    <property type="component" value="Unassembled WGS sequence"/>
</dbReference>
<keyword evidence="1" id="KW-0328">Glycosyltransferase</keyword>
<dbReference type="InterPro" id="IPR002516">
    <property type="entry name" value="Glyco_trans_11"/>
</dbReference>
<dbReference type="InterPro" id="IPR001763">
    <property type="entry name" value="Rhodanese-like_dom"/>
</dbReference>
<name>A0A1X6X4H6_9MICO</name>
<evidence type="ECO:0000313" key="6">
    <source>
        <dbReference type="Proteomes" id="UP000195981"/>
    </source>
</evidence>
<dbReference type="RefSeq" id="WP_087104673.1">
    <property type="nucleotide sequence ID" value="NZ_FWFG01000092.1"/>
</dbReference>
<dbReference type="Pfam" id="PF01531">
    <property type="entry name" value="Glyco_transf_11"/>
    <property type="match status" value="1"/>
</dbReference>
<sequence length="309" mass="34131">MTRTPPPAPPGWTPPPRERTTPRTHARALGRGAAAPVLAAIRRRSGRTILWTPPSLGGGNHLYMWLWAWEQRRAGHEAAVLLQPGMEAWIAMFPALGELTVDRAAVPFTAQRREIWHQGFDEFGQDTLDGFLDDAILGSSAFAELLAAADAERAPLTLNIRRGDYYTDATFRRRYGMDIRAYALAALEAAGADPADAFGLQVVSDDPAWCADQVPAWLPAARVRIAPADEGPFGNLARLAASERLILANSTFSYWAGYLKNRWDAREGRESLVVAPRFHVRTIGEGRAWQLAPAWTVVENAEQEMVRQP</sequence>
<proteinExistence type="predicted"/>
<dbReference type="GO" id="GO:0016020">
    <property type="term" value="C:membrane"/>
    <property type="evidence" value="ECO:0007669"/>
    <property type="project" value="InterPro"/>
</dbReference>
<accession>A0A1X6X4H6</accession>
<feature type="region of interest" description="Disordered" evidence="3">
    <location>
        <begin position="1"/>
        <end position="24"/>
    </location>
</feature>
<dbReference type="OrthoDB" id="9794601at2"/>
<keyword evidence="2" id="KW-0808">Transferase</keyword>
<feature type="compositionally biased region" description="Pro residues" evidence="3">
    <location>
        <begin position="1"/>
        <end position="15"/>
    </location>
</feature>
<evidence type="ECO:0000256" key="2">
    <source>
        <dbReference type="ARBA" id="ARBA00022679"/>
    </source>
</evidence>
<feature type="domain" description="Rhodanese" evidence="4">
    <location>
        <begin position="68"/>
        <end position="98"/>
    </location>
</feature>
<evidence type="ECO:0000259" key="4">
    <source>
        <dbReference type="PROSITE" id="PS50206"/>
    </source>
</evidence>
<evidence type="ECO:0000256" key="3">
    <source>
        <dbReference type="SAM" id="MobiDB-lite"/>
    </source>
</evidence>
<dbReference type="GO" id="GO:0005975">
    <property type="term" value="P:carbohydrate metabolic process"/>
    <property type="evidence" value="ECO:0007669"/>
    <property type="project" value="InterPro"/>
</dbReference>
<dbReference type="AlphaFoldDB" id="A0A1X6X4H6"/>
<gene>
    <name evidence="5" type="ORF">FM110_10270</name>
</gene>
<organism evidence="5 6">
    <name type="scientific">Brachybacterium nesterenkovii</name>
    <dbReference type="NCBI Taxonomy" id="47847"/>
    <lineage>
        <taxon>Bacteria</taxon>
        <taxon>Bacillati</taxon>
        <taxon>Actinomycetota</taxon>
        <taxon>Actinomycetes</taxon>
        <taxon>Micrococcales</taxon>
        <taxon>Dermabacteraceae</taxon>
        <taxon>Brachybacterium</taxon>
    </lineage>
</organism>
<protein>
    <recommendedName>
        <fullName evidence="4">Rhodanese domain-containing protein</fullName>
    </recommendedName>
</protein>
<reference evidence="5 6" key="1">
    <citation type="submission" date="2017-02" db="EMBL/GenBank/DDBJ databases">
        <authorList>
            <person name="Peterson S.W."/>
        </authorList>
    </citation>
    <scope>NUCLEOTIDE SEQUENCE [LARGE SCALE GENOMIC DNA]</scope>
    <source>
        <strain evidence="5 6">CIP104813</strain>
    </source>
</reference>
<dbReference type="PROSITE" id="PS50206">
    <property type="entry name" value="RHODANESE_3"/>
    <property type="match status" value="1"/>
</dbReference>
<dbReference type="EMBL" id="FWFG01000092">
    <property type="protein sequence ID" value="SLM93699.1"/>
    <property type="molecule type" value="Genomic_DNA"/>
</dbReference>
<keyword evidence="6" id="KW-1185">Reference proteome</keyword>